<dbReference type="EMBL" id="BQNJ01000002">
    <property type="protein sequence ID" value="GKH02518.1"/>
    <property type="molecule type" value="Genomic_DNA"/>
</dbReference>
<dbReference type="AlphaFoldDB" id="A0AA37JNP1"/>
<proteinExistence type="predicted"/>
<reference evidence="1" key="1">
    <citation type="submission" date="2022-01" db="EMBL/GenBank/DDBJ databases">
        <title>Novel bile acid biosynthetic pathways are enriched in the microbiome of centenarians.</title>
        <authorList>
            <person name="Sato Y."/>
            <person name="Atarashi K."/>
            <person name="Plichta R.D."/>
            <person name="Arai Y."/>
            <person name="Sasajima S."/>
            <person name="Kearney M.S."/>
            <person name="Suda W."/>
            <person name="Takeshita K."/>
            <person name="Sasaki T."/>
            <person name="Okamoto S."/>
            <person name="Skelly N.A."/>
            <person name="Okamura Y."/>
            <person name="Vlamakis H."/>
            <person name="Li Y."/>
            <person name="Tanoue T."/>
            <person name="Takei H."/>
            <person name="Nittono H."/>
            <person name="Narushima S."/>
            <person name="Irie J."/>
            <person name="Itoh H."/>
            <person name="Moriya K."/>
            <person name="Sugiura Y."/>
            <person name="Suematsu M."/>
            <person name="Moritoki N."/>
            <person name="Shibata S."/>
            <person name="Littman R.D."/>
            <person name="Fischbach A.M."/>
            <person name="Uwamino Y."/>
            <person name="Inoue T."/>
            <person name="Honda A."/>
            <person name="Hattori M."/>
            <person name="Murai T."/>
            <person name="Xavier J.R."/>
            <person name="Hirose N."/>
            <person name="Honda K."/>
        </authorList>
    </citation>
    <scope>NUCLEOTIDE SEQUENCE</scope>
    <source>
        <strain evidence="1">CE91-St55</strain>
    </source>
</reference>
<protein>
    <submittedName>
        <fullName evidence="1">Uncharacterized protein</fullName>
    </submittedName>
</protein>
<sequence>MDAVVPGAADAEIVILPADVDAEITILPVDAAEMTGQTATIAAAMQQALMQVMRLASEMASGPAIITM</sequence>
<comment type="caution">
    <text evidence="1">The sequence shown here is derived from an EMBL/GenBank/DDBJ whole genome shotgun (WGS) entry which is preliminary data.</text>
</comment>
<gene>
    <name evidence="1" type="ORF">CE91St55_44990</name>
</gene>
<organism evidence="1 2">
    <name type="scientific">Hungatella hathewayi</name>
    <dbReference type="NCBI Taxonomy" id="154046"/>
    <lineage>
        <taxon>Bacteria</taxon>
        <taxon>Bacillati</taxon>
        <taxon>Bacillota</taxon>
        <taxon>Clostridia</taxon>
        <taxon>Lachnospirales</taxon>
        <taxon>Lachnospiraceae</taxon>
        <taxon>Hungatella</taxon>
    </lineage>
</organism>
<evidence type="ECO:0000313" key="2">
    <source>
        <dbReference type="Proteomes" id="UP001055091"/>
    </source>
</evidence>
<accession>A0AA37JNP1</accession>
<name>A0AA37JNP1_9FIRM</name>
<evidence type="ECO:0000313" key="1">
    <source>
        <dbReference type="EMBL" id="GKH02518.1"/>
    </source>
</evidence>
<dbReference type="Proteomes" id="UP001055091">
    <property type="component" value="Unassembled WGS sequence"/>
</dbReference>